<dbReference type="RefSeq" id="XP_034254275.1">
    <property type="nucleotide sequence ID" value="XM_034398384.1"/>
</dbReference>
<feature type="domain" description="N-acetyltransferase" evidence="2">
    <location>
        <begin position="308"/>
        <end position="368"/>
    </location>
</feature>
<dbReference type="AlphaFoldDB" id="A0A6P9A9R7"/>
<name>A0A6P9A9R7_THRPL</name>
<evidence type="ECO:0000313" key="4">
    <source>
        <dbReference type="RefSeq" id="XP_034254275.1"/>
    </source>
</evidence>
<organism evidence="4">
    <name type="scientific">Thrips palmi</name>
    <name type="common">Melon thrips</name>
    <dbReference type="NCBI Taxonomy" id="161013"/>
    <lineage>
        <taxon>Eukaryota</taxon>
        <taxon>Metazoa</taxon>
        <taxon>Ecdysozoa</taxon>
        <taxon>Arthropoda</taxon>
        <taxon>Hexapoda</taxon>
        <taxon>Insecta</taxon>
        <taxon>Pterygota</taxon>
        <taxon>Neoptera</taxon>
        <taxon>Paraneoptera</taxon>
        <taxon>Thysanoptera</taxon>
        <taxon>Terebrantia</taxon>
        <taxon>Thripoidea</taxon>
        <taxon>Thripidae</taxon>
        <taxon>Thrips</taxon>
    </lineage>
</organism>
<reference evidence="4" key="1">
    <citation type="submission" date="2025-08" db="UniProtKB">
        <authorList>
            <consortium name="RefSeq"/>
        </authorList>
    </citation>
    <scope>IDENTIFICATION</scope>
    <source>
        <tissue evidence="4">Total insect</tissue>
    </source>
</reference>
<dbReference type="InterPro" id="IPR000182">
    <property type="entry name" value="GNAT_dom"/>
</dbReference>
<dbReference type="Gene3D" id="3.40.630.30">
    <property type="match status" value="2"/>
</dbReference>
<feature type="compositionally biased region" description="Acidic residues" evidence="1">
    <location>
        <begin position="181"/>
        <end position="190"/>
    </location>
</feature>
<accession>A0A6P9A9R7</accession>
<evidence type="ECO:0000313" key="3">
    <source>
        <dbReference type="Proteomes" id="UP000515158"/>
    </source>
</evidence>
<dbReference type="GO" id="GO:0016747">
    <property type="term" value="F:acyltransferase activity, transferring groups other than amino-acyl groups"/>
    <property type="evidence" value="ECO:0007669"/>
    <property type="project" value="InterPro"/>
</dbReference>
<feature type="region of interest" description="Disordered" evidence="1">
    <location>
        <begin position="93"/>
        <end position="251"/>
    </location>
</feature>
<dbReference type="GeneID" id="117653043"/>
<feature type="compositionally biased region" description="Acidic residues" evidence="1">
    <location>
        <begin position="93"/>
        <end position="103"/>
    </location>
</feature>
<protein>
    <submittedName>
        <fullName evidence="4">Uncharacterized protein LOC117653043</fullName>
    </submittedName>
</protein>
<proteinExistence type="predicted"/>
<dbReference type="InParanoid" id="A0A6P9A9R7"/>
<evidence type="ECO:0000256" key="1">
    <source>
        <dbReference type="SAM" id="MobiDB-lite"/>
    </source>
</evidence>
<feature type="compositionally biased region" description="Basic residues" evidence="1">
    <location>
        <begin position="202"/>
        <end position="216"/>
    </location>
</feature>
<dbReference type="CDD" id="cd04301">
    <property type="entry name" value="NAT_SF"/>
    <property type="match status" value="1"/>
</dbReference>
<dbReference type="Pfam" id="PF13508">
    <property type="entry name" value="Acetyltransf_7"/>
    <property type="match status" value="1"/>
</dbReference>
<feature type="compositionally biased region" description="Low complexity" evidence="1">
    <location>
        <begin position="150"/>
        <end position="159"/>
    </location>
</feature>
<keyword evidence="3" id="KW-1185">Reference proteome</keyword>
<dbReference type="KEGG" id="tpal:117653043"/>
<feature type="compositionally biased region" description="Basic and acidic residues" evidence="1">
    <location>
        <begin position="160"/>
        <end position="180"/>
    </location>
</feature>
<dbReference type="InterPro" id="IPR016181">
    <property type="entry name" value="Acyl_CoA_acyltransferase"/>
</dbReference>
<dbReference type="SUPFAM" id="SSF55729">
    <property type="entry name" value="Acyl-CoA N-acyltransferases (Nat)"/>
    <property type="match status" value="1"/>
</dbReference>
<sequence>MDIIEREEPSLDGKLAKPMFWGKVAGFTAQELRPEMFDECLKLIEKYLIPEEAMCVALDMKSDAVSKATLLASARDCMKDGTSIVVLKGEDYVEEEDEDDGGEEQPASGVPTAGDSGDTHDDAVDEGAGEANGVGGEAGSVETQDESGDAVDAVDATAVAEDKDADEREGSERSEQKDEQDVQAEEDDDGTVLSSEEERWRKERRKRRHKRRKKRRQAEERKQLEEQQGDQVVEEEAEAEARDEEDDGEDERRVVAVMVARVVQRTQHMRSFSRIKVVQGDAYQQWLALRCHLQKTANLFERYNLDTYYRVYHIVVHPDYRKKGVGSFLVKLASLRLAELFAGLGTVCTAVAPSRASQRLLARQGFKPHAVLHYHEWKDDQGRAIITGAGTGNYSAVLAVFEVAPRDPDVPLDVSPLVDRVEEVPEGPRPVTAFPGREQGLSRPPKPECPPAHEEPPFGIATARPRPPRALSEWQADDGQDDRALDRAPGSHSQF</sequence>
<gene>
    <name evidence="4" type="primary">LOC117653043</name>
</gene>
<feature type="region of interest" description="Disordered" evidence="1">
    <location>
        <begin position="421"/>
        <end position="495"/>
    </location>
</feature>
<feature type="compositionally biased region" description="Acidic residues" evidence="1">
    <location>
        <begin position="232"/>
        <end position="249"/>
    </location>
</feature>
<dbReference type="OrthoDB" id="6588672at2759"/>
<dbReference type="Proteomes" id="UP000515158">
    <property type="component" value="Unplaced"/>
</dbReference>
<evidence type="ECO:0000259" key="2">
    <source>
        <dbReference type="Pfam" id="PF13508"/>
    </source>
</evidence>